<reference evidence="1" key="1">
    <citation type="submission" date="2022-10" db="EMBL/GenBank/DDBJ databases">
        <title>Culturing micro-colonial fungi from biological soil crusts in the Mojave desert and describing Neophaeococcomyces mojavensis, and introducing the new genera and species Taxawa tesnikishii.</title>
        <authorList>
            <person name="Kurbessoian T."/>
            <person name="Stajich J.E."/>
        </authorList>
    </citation>
    <scope>NUCLEOTIDE SEQUENCE</scope>
    <source>
        <strain evidence="1">JES_112</strain>
    </source>
</reference>
<sequence length="448" mass="49331">MSVVKQLCRLPKPSTSLLWANDGKLYLCAGSSTDKLYCGRAVYAIDPSIPGAELEWVNFGVNNDVVGLILAGDTIVVRIEDRLESQICHLDGRVLYRVAEEIEACDVAFQGQKVTVAVATSDLNHPVEVFTKVLGDSGTIQLSDLGKKLRNQQFGTANVLTFPSADKATELDALYLTPSQSRTPGEFTGSSKALPTVILVHGGPNTRLTNAFNGYYYMFVPYLLSLGYGILIPNYRGSSGRGEQWAASLTGSVGKHDYDDIITSTQHAIELGYADRDNLLLCGWSYGGFLAFCCSVRNGFHGHGWKFKAVISGAGFCDSDAMALTSDLGSVYLPEYCEGRVAWNMRCDDIHNRQASPLWEVDLASKDSKRTGEVIIPPMLIIHGEHDARCPVTQAWGMRRALQSKCLPFELVVYPRQGHVFQEQKFWIDMLLRIGKWCHVHIGGGESY</sequence>
<evidence type="ECO:0000313" key="2">
    <source>
        <dbReference type="Proteomes" id="UP001172386"/>
    </source>
</evidence>
<comment type="caution">
    <text evidence="1">The sequence shown here is derived from an EMBL/GenBank/DDBJ whole genome shotgun (WGS) entry which is preliminary data.</text>
</comment>
<keyword evidence="2" id="KW-1185">Reference proteome</keyword>
<dbReference type="EMBL" id="JAPDRQ010000062">
    <property type="protein sequence ID" value="KAJ9657576.1"/>
    <property type="molecule type" value="Genomic_DNA"/>
</dbReference>
<gene>
    <name evidence="1" type="ORF">H2198_004222</name>
</gene>
<proteinExistence type="predicted"/>
<name>A0ACC3A987_9EURO</name>
<dbReference type="Proteomes" id="UP001172386">
    <property type="component" value="Unassembled WGS sequence"/>
</dbReference>
<accession>A0ACC3A987</accession>
<protein>
    <submittedName>
        <fullName evidence="1">Uncharacterized protein</fullName>
    </submittedName>
</protein>
<evidence type="ECO:0000313" key="1">
    <source>
        <dbReference type="EMBL" id="KAJ9657576.1"/>
    </source>
</evidence>
<organism evidence="1 2">
    <name type="scientific">Neophaeococcomyces mojaviensis</name>
    <dbReference type="NCBI Taxonomy" id="3383035"/>
    <lineage>
        <taxon>Eukaryota</taxon>
        <taxon>Fungi</taxon>
        <taxon>Dikarya</taxon>
        <taxon>Ascomycota</taxon>
        <taxon>Pezizomycotina</taxon>
        <taxon>Eurotiomycetes</taxon>
        <taxon>Chaetothyriomycetidae</taxon>
        <taxon>Chaetothyriales</taxon>
        <taxon>Chaetothyriales incertae sedis</taxon>
        <taxon>Neophaeococcomyces</taxon>
    </lineage>
</organism>